<name>A0AC35G0N8_9BILA</name>
<dbReference type="Proteomes" id="UP000887580">
    <property type="component" value="Unplaced"/>
</dbReference>
<accession>A0AC35G0N8</accession>
<organism evidence="1 2">
    <name type="scientific">Panagrolaimus sp. PS1159</name>
    <dbReference type="NCBI Taxonomy" id="55785"/>
    <lineage>
        <taxon>Eukaryota</taxon>
        <taxon>Metazoa</taxon>
        <taxon>Ecdysozoa</taxon>
        <taxon>Nematoda</taxon>
        <taxon>Chromadorea</taxon>
        <taxon>Rhabditida</taxon>
        <taxon>Tylenchina</taxon>
        <taxon>Panagrolaimomorpha</taxon>
        <taxon>Panagrolaimoidea</taxon>
        <taxon>Panagrolaimidae</taxon>
        <taxon>Panagrolaimus</taxon>
    </lineage>
</organism>
<protein>
    <submittedName>
        <fullName evidence="2">T-box domain-containing protein</fullName>
    </submittedName>
</protein>
<proteinExistence type="predicted"/>
<dbReference type="WBParaSite" id="PS1159_v2.g22829.t1">
    <property type="protein sequence ID" value="PS1159_v2.g22829.t1"/>
    <property type="gene ID" value="PS1159_v2.g22829"/>
</dbReference>
<reference evidence="2" key="1">
    <citation type="submission" date="2022-11" db="UniProtKB">
        <authorList>
            <consortium name="WormBaseParasite"/>
        </authorList>
    </citation>
    <scope>IDENTIFICATION</scope>
</reference>
<evidence type="ECO:0000313" key="1">
    <source>
        <dbReference type="Proteomes" id="UP000887580"/>
    </source>
</evidence>
<sequence>MPPPKKIQKLEIPQSSPSCSDSDSESALIKQENDEAAAAPNTPIGNWPTLGTSEKLSTVQCRLEGKELWAKFYDLSTEMIITKSGRLVLDFL</sequence>
<evidence type="ECO:0000313" key="2">
    <source>
        <dbReference type="WBParaSite" id="PS1159_v2.g22829.t1"/>
    </source>
</evidence>